<dbReference type="Pfam" id="PF13483">
    <property type="entry name" value="Lactamase_B_3"/>
    <property type="match status" value="1"/>
</dbReference>
<gene>
    <name evidence="2" type="ORF">DRW07_11185</name>
</gene>
<comment type="caution">
    <text evidence="2">The sequence shown here is derived from an EMBL/GenBank/DDBJ whole genome shotgun (WGS) entry which is preliminary data.</text>
</comment>
<feature type="chain" id="PRO_5018271082" evidence="1">
    <location>
        <begin position="18"/>
        <end position="266"/>
    </location>
</feature>
<feature type="signal peptide" evidence="1">
    <location>
        <begin position="1"/>
        <end position="17"/>
    </location>
</feature>
<name>A0A3N5ZAR7_9ALTE</name>
<dbReference type="GO" id="GO:0016787">
    <property type="term" value="F:hydrolase activity"/>
    <property type="evidence" value="ECO:0007669"/>
    <property type="project" value="UniProtKB-KW"/>
</dbReference>
<reference evidence="2 3" key="1">
    <citation type="submission" date="2018-11" db="EMBL/GenBank/DDBJ databases">
        <authorList>
            <person name="Ye M.-Q."/>
            <person name="Du Z.-J."/>
        </authorList>
    </citation>
    <scope>NUCLEOTIDE SEQUENCE [LARGE SCALE GENOMIC DNA]</scope>
    <source>
        <strain evidence="2 3">U0105</strain>
    </source>
</reference>
<proteinExistence type="predicted"/>
<dbReference type="RefSeq" id="WP_124027995.1">
    <property type="nucleotide sequence ID" value="NZ_JBHRSN010000006.1"/>
</dbReference>
<dbReference type="SUPFAM" id="SSF56281">
    <property type="entry name" value="Metallo-hydrolase/oxidoreductase"/>
    <property type="match status" value="1"/>
</dbReference>
<accession>A0A3N5ZAR7</accession>
<evidence type="ECO:0000313" key="3">
    <source>
        <dbReference type="Proteomes" id="UP000275281"/>
    </source>
</evidence>
<keyword evidence="3" id="KW-1185">Reference proteome</keyword>
<dbReference type="Gene3D" id="3.60.15.10">
    <property type="entry name" value="Ribonuclease Z/Hydroxyacylglutathione hydrolase-like"/>
    <property type="match status" value="1"/>
</dbReference>
<evidence type="ECO:0000313" key="2">
    <source>
        <dbReference type="EMBL" id="RPJ66638.1"/>
    </source>
</evidence>
<dbReference type="InterPro" id="IPR050114">
    <property type="entry name" value="UPF0173_UPF0282_UlaG_hydrolase"/>
</dbReference>
<dbReference type="OrthoDB" id="9805728at2"/>
<protein>
    <submittedName>
        <fullName evidence="2">MBL fold metallo-hydrolase</fullName>
    </submittedName>
</protein>
<keyword evidence="2" id="KW-0378">Hydrolase</keyword>
<organism evidence="2 3">
    <name type="scientific">Alteromonas sediminis</name>
    <dbReference type="NCBI Taxonomy" id="2259342"/>
    <lineage>
        <taxon>Bacteria</taxon>
        <taxon>Pseudomonadati</taxon>
        <taxon>Pseudomonadota</taxon>
        <taxon>Gammaproteobacteria</taxon>
        <taxon>Alteromonadales</taxon>
        <taxon>Alteromonadaceae</taxon>
        <taxon>Alteromonas/Salinimonas group</taxon>
        <taxon>Alteromonas</taxon>
    </lineage>
</organism>
<dbReference type="InterPro" id="IPR036866">
    <property type="entry name" value="RibonucZ/Hydroxyglut_hydro"/>
</dbReference>
<keyword evidence="1" id="KW-0732">Signal</keyword>
<sequence>MKLFILTAFFYIAVATAHPTHEHKDNVAHYLGNEAVLVESGEHKVLFDPFFHNGFGIYQKVPHNIRQAIFKGEIPYNNVNMIVISHAHEDHFSADDVARYMTLHPTVKLVAPQQAINLLSSDHVSAMKERIYAIELAFNSSPWQKQIEGVHVEAVRIPHAGWPGRADVENLVFRLSFANTATVIHMGDADPQIEHYQAYQSHWNKRDTQIGFPPYWFLEGAEGRYILEKTLRVKQAVGVHVPIKVPLKLQQTELDYFSKPGEKREF</sequence>
<dbReference type="EMBL" id="RPOK01000003">
    <property type="protein sequence ID" value="RPJ66638.1"/>
    <property type="molecule type" value="Genomic_DNA"/>
</dbReference>
<dbReference type="PANTHER" id="PTHR43546">
    <property type="entry name" value="UPF0173 METAL-DEPENDENT HYDROLASE MJ1163-RELATED"/>
    <property type="match status" value="1"/>
</dbReference>
<dbReference type="Proteomes" id="UP000275281">
    <property type="component" value="Unassembled WGS sequence"/>
</dbReference>
<evidence type="ECO:0000256" key="1">
    <source>
        <dbReference type="SAM" id="SignalP"/>
    </source>
</evidence>
<dbReference type="AlphaFoldDB" id="A0A3N5ZAR7"/>